<dbReference type="SUPFAM" id="SSF110997">
    <property type="entry name" value="Sporulation related repeat"/>
    <property type="match status" value="1"/>
</dbReference>
<dbReference type="Gene3D" id="3.30.70.1070">
    <property type="entry name" value="Sporulation related repeat"/>
    <property type="match status" value="1"/>
</dbReference>
<keyword evidence="2" id="KW-0472">Membrane</keyword>
<dbReference type="PANTHER" id="PTHR38687">
    <property type="entry name" value="CELL DIVISION PROTEIN DEDD-RELATED"/>
    <property type="match status" value="1"/>
</dbReference>
<feature type="compositionally biased region" description="Low complexity" evidence="1">
    <location>
        <begin position="102"/>
        <end position="111"/>
    </location>
</feature>
<feature type="compositionally biased region" description="Low complexity" evidence="1">
    <location>
        <begin position="128"/>
        <end position="140"/>
    </location>
</feature>
<feature type="region of interest" description="Disordered" evidence="1">
    <location>
        <begin position="75"/>
        <end position="209"/>
    </location>
</feature>
<sequence>MGLLSKFKFGNADKRSNAAADAADVVRDARLKARRRLIGAAVLLGAGIIGFPLLFETQPRPIPVDIPIEIPSRDGVSPLVPPSMRQNPNSPDRVASPPPIEPSASEAAEMAARGERTEREVIEPVVKPSQAQLASAPAARASEKKVEAKPAEKKPEPKPEAKPVEKKPEPKPEPKPVEKKPEPKPAEKKPEPKPAEKKPEPKPDAAADSGRFVVQIGAFSEVTSAREARLKVEAMGLKTYTQVIESSSGRRIRVRVGPYPTKAEADKAASRIKSGGLPAAVLVL</sequence>
<reference evidence="4 5" key="1">
    <citation type="submission" date="2024-04" db="EMBL/GenBank/DDBJ databases">
        <title>Novel species of the genus Ideonella isolated from streams.</title>
        <authorList>
            <person name="Lu H."/>
        </authorList>
    </citation>
    <scope>NUCLEOTIDE SEQUENCE [LARGE SCALE GENOMIC DNA]</scope>
    <source>
        <strain evidence="4 5">LYT19W</strain>
    </source>
</reference>
<proteinExistence type="predicted"/>
<dbReference type="EMBL" id="JBBUTI010000013">
    <property type="protein sequence ID" value="MEK8048095.1"/>
    <property type="molecule type" value="Genomic_DNA"/>
</dbReference>
<dbReference type="RefSeq" id="WP_341400408.1">
    <property type="nucleotide sequence ID" value="NZ_JBBUTI010000013.1"/>
</dbReference>
<evidence type="ECO:0000256" key="2">
    <source>
        <dbReference type="SAM" id="Phobius"/>
    </source>
</evidence>
<gene>
    <name evidence="4" type="ORF">AACH00_17170</name>
</gene>
<organism evidence="4 5">
    <name type="scientific">Ideonella margarita</name>
    <dbReference type="NCBI Taxonomy" id="2984191"/>
    <lineage>
        <taxon>Bacteria</taxon>
        <taxon>Pseudomonadati</taxon>
        <taxon>Pseudomonadota</taxon>
        <taxon>Betaproteobacteria</taxon>
        <taxon>Burkholderiales</taxon>
        <taxon>Sphaerotilaceae</taxon>
        <taxon>Ideonella</taxon>
    </lineage>
</organism>
<feature type="compositionally biased region" description="Basic and acidic residues" evidence="1">
    <location>
        <begin position="141"/>
        <end position="205"/>
    </location>
</feature>
<feature type="compositionally biased region" description="Basic and acidic residues" evidence="1">
    <location>
        <begin position="112"/>
        <end position="122"/>
    </location>
</feature>
<dbReference type="InterPro" id="IPR036680">
    <property type="entry name" value="SPOR-like_sf"/>
</dbReference>
<dbReference type="PANTHER" id="PTHR38687:SF1">
    <property type="entry name" value="CELL DIVISION PROTEIN DEDD"/>
    <property type="match status" value="1"/>
</dbReference>
<dbReference type="InterPro" id="IPR052521">
    <property type="entry name" value="Cell_div_SPOR-domain"/>
</dbReference>
<dbReference type="Proteomes" id="UP001379945">
    <property type="component" value="Unassembled WGS sequence"/>
</dbReference>
<dbReference type="PROSITE" id="PS51724">
    <property type="entry name" value="SPOR"/>
    <property type="match status" value="1"/>
</dbReference>
<protein>
    <submittedName>
        <fullName evidence="4">SPOR domain-containing protein</fullName>
    </submittedName>
</protein>
<evidence type="ECO:0000259" key="3">
    <source>
        <dbReference type="PROSITE" id="PS51724"/>
    </source>
</evidence>
<keyword evidence="5" id="KW-1185">Reference proteome</keyword>
<feature type="transmembrane region" description="Helical" evidence="2">
    <location>
        <begin position="37"/>
        <end position="55"/>
    </location>
</feature>
<accession>A0ABU9CA51</accession>
<evidence type="ECO:0000256" key="1">
    <source>
        <dbReference type="SAM" id="MobiDB-lite"/>
    </source>
</evidence>
<keyword evidence="2" id="KW-1133">Transmembrane helix</keyword>
<name>A0ABU9CA51_9BURK</name>
<evidence type="ECO:0000313" key="4">
    <source>
        <dbReference type="EMBL" id="MEK8048095.1"/>
    </source>
</evidence>
<keyword evidence="2" id="KW-0812">Transmembrane</keyword>
<feature type="domain" description="SPOR" evidence="3">
    <location>
        <begin position="206"/>
        <end position="284"/>
    </location>
</feature>
<evidence type="ECO:0000313" key="5">
    <source>
        <dbReference type="Proteomes" id="UP001379945"/>
    </source>
</evidence>
<dbReference type="InterPro" id="IPR007730">
    <property type="entry name" value="SPOR-like_dom"/>
</dbReference>
<dbReference type="Pfam" id="PF05036">
    <property type="entry name" value="SPOR"/>
    <property type="match status" value="1"/>
</dbReference>
<comment type="caution">
    <text evidence="4">The sequence shown here is derived from an EMBL/GenBank/DDBJ whole genome shotgun (WGS) entry which is preliminary data.</text>
</comment>